<protein>
    <submittedName>
        <fullName evidence="1">Uncharacterized protein</fullName>
    </submittedName>
</protein>
<dbReference type="EMBL" id="CP021934">
    <property type="protein sequence ID" value="ASC02205.1"/>
    <property type="molecule type" value="Genomic_DNA"/>
</dbReference>
<dbReference type="AlphaFoldDB" id="A0A1Z3CFI3"/>
<accession>A0A1Z3CFI3</accession>
<keyword evidence="2" id="KW-1185">Reference proteome</keyword>
<evidence type="ECO:0000313" key="2">
    <source>
        <dbReference type="Proteomes" id="UP000196759"/>
    </source>
</evidence>
<reference evidence="1 2" key="1">
    <citation type="submission" date="2017-06" db="EMBL/GenBank/DDBJ databases">
        <title>Draft genome sequence of Fusobacterium nucleatum subsp. polymorphum KCOM 1260 (=ChDC F218).</title>
        <authorList>
            <person name="Kook J.-K."/>
            <person name="Park S.-N."/>
            <person name="Lim Y.K."/>
            <person name="Roh H."/>
        </authorList>
    </citation>
    <scope>NUCLEOTIDE SEQUENCE [LARGE SCALE GENOMIC DNA]</scope>
    <source>
        <strain evidence="2">KCOM 1260 (ChDC F218)</strain>
    </source>
</reference>
<dbReference type="Proteomes" id="UP000196759">
    <property type="component" value="Chromosome"/>
</dbReference>
<proteinExistence type="predicted"/>
<name>A0A1Z3CFI3_FUSNP</name>
<dbReference type="RefSeq" id="WP_088336773.1">
    <property type="nucleotide sequence ID" value="NZ_CP021934.1"/>
</dbReference>
<organism evidence="1 2">
    <name type="scientific">Fusobacterium nucleatum subsp. polymorphum</name>
    <name type="common">Fusobacterium polymorphum</name>
    <dbReference type="NCBI Taxonomy" id="76857"/>
    <lineage>
        <taxon>Bacteria</taxon>
        <taxon>Fusobacteriati</taxon>
        <taxon>Fusobacteriota</taxon>
        <taxon>Fusobacteriia</taxon>
        <taxon>Fusobacteriales</taxon>
        <taxon>Fusobacteriaceae</taxon>
        <taxon>Fusobacterium</taxon>
    </lineage>
</organism>
<gene>
    <name evidence="1" type="ORF">CBG50_02100</name>
</gene>
<evidence type="ECO:0000313" key="1">
    <source>
        <dbReference type="EMBL" id="ASC02205.1"/>
    </source>
</evidence>
<sequence>MGIFGKTKEKPFISNGRLVEIVNENDAYTEGIAETGYKALERQLERRYLYRNVESISPTGSSGIIIVKYKDLKVRSELEVKLIKEQLIKEAGFDIER</sequence>